<gene>
    <name evidence="1" type="ORF">OMM_11562</name>
</gene>
<evidence type="ECO:0008006" key="3">
    <source>
        <dbReference type="Google" id="ProtNLM"/>
    </source>
</evidence>
<dbReference type="EMBL" id="ATBP01001365">
    <property type="protein sequence ID" value="ETR67468.1"/>
    <property type="molecule type" value="Genomic_DNA"/>
</dbReference>
<dbReference type="Proteomes" id="UP000189670">
    <property type="component" value="Unassembled WGS sequence"/>
</dbReference>
<protein>
    <recommendedName>
        <fullName evidence="3">DUF234 domain-containing protein</fullName>
    </recommendedName>
</protein>
<dbReference type="AlphaFoldDB" id="A0A1V1NY36"/>
<name>A0A1V1NY36_9BACT</name>
<evidence type="ECO:0000313" key="2">
    <source>
        <dbReference type="Proteomes" id="UP000189670"/>
    </source>
</evidence>
<proteinExistence type="predicted"/>
<reference evidence="2" key="1">
    <citation type="submission" date="2012-11" db="EMBL/GenBank/DDBJ databases">
        <authorList>
            <person name="Lucero-Rivera Y.E."/>
            <person name="Tovar-Ramirez D."/>
        </authorList>
    </citation>
    <scope>NUCLEOTIDE SEQUENCE [LARGE SCALE GENOMIC DNA]</scope>
    <source>
        <strain evidence="2">Araruama</strain>
    </source>
</reference>
<sequence>MIQTKYNTLYVCEIKFSRNPVGTKVIQEVKEKIQRLSIPRGVSCRSVLIHVNGITEDLQDKDYFSDIIDFSALLAH</sequence>
<comment type="caution">
    <text evidence="1">The sequence shown here is derived from an EMBL/GenBank/DDBJ whole genome shotgun (WGS) entry which is preliminary data.</text>
</comment>
<evidence type="ECO:0000313" key="1">
    <source>
        <dbReference type="EMBL" id="ETR67468.1"/>
    </source>
</evidence>
<accession>A0A1V1NY36</accession>
<organism evidence="1 2">
    <name type="scientific">Candidatus Magnetoglobus multicellularis str. Araruama</name>
    <dbReference type="NCBI Taxonomy" id="890399"/>
    <lineage>
        <taxon>Bacteria</taxon>
        <taxon>Pseudomonadati</taxon>
        <taxon>Thermodesulfobacteriota</taxon>
        <taxon>Desulfobacteria</taxon>
        <taxon>Desulfobacterales</taxon>
        <taxon>Desulfobacteraceae</taxon>
        <taxon>Candidatus Magnetoglobus</taxon>
    </lineage>
</organism>